<protein>
    <recommendedName>
        <fullName evidence="1">UvsW.1 domain-containing protein</fullName>
    </recommendedName>
</protein>
<evidence type="ECO:0000259" key="1">
    <source>
        <dbReference type="Pfam" id="PF11637"/>
    </source>
</evidence>
<dbReference type="Proteomes" id="UP000204179">
    <property type="component" value="Segment"/>
</dbReference>
<accession>A0A0K1Y4X6</accession>
<feature type="domain" description="UvsW.1" evidence="1">
    <location>
        <begin position="8"/>
        <end position="71"/>
    </location>
</feature>
<reference evidence="2 3" key="1">
    <citation type="submission" date="2015-07" db="EMBL/GenBank/DDBJ databases">
        <title>Isolation and characterization of JD18-a novel lytic bacteriophage for Klebsiella pneumoniae.</title>
        <authorList>
            <person name="Fan J."/>
            <person name="Zhang X."/>
            <person name="Guo X."/>
            <person name="He P."/>
            <person name="Zhang Y."/>
        </authorList>
    </citation>
    <scope>NUCLEOTIDE SEQUENCE [LARGE SCALE GENOMIC DNA]</scope>
</reference>
<dbReference type="InterPro" id="IPR038341">
    <property type="entry name" value="UvsW.1-like_sf"/>
</dbReference>
<proteinExistence type="predicted"/>
<evidence type="ECO:0000313" key="2">
    <source>
        <dbReference type="EMBL" id="AKY02048.1"/>
    </source>
</evidence>
<dbReference type="InterPro" id="IPR020975">
    <property type="entry name" value="UvsW.1_dom"/>
</dbReference>
<evidence type="ECO:0000313" key="3">
    <source>
        <dbReference type="Proteomes" id="UP000204179"/>
    </source>
</evidence>
<name>A0A0K1Y4X6_9CAUD</name>
<gene>
    <name evidence="2" type="ORF">JD18_177</name>
</gene>
<dbReference type="EMBL" id="KT239446">
    <property type="protein sequence ID" value="AKY02048.1"/>
    <property type="molecule type" value="Genomic_DNA"/>
</dbReference>
<keyword evidence="3" id="KW-1185">Reference proteome</keyword>
<sequence>MIKFEDIYEATIREATIDNFMSKINACQTLDGLEELEKYYDKRSKETTLADSDDIIVRDALAGRRQALEADSEDEEDEDF</sequence>
<dbReference type="Gene3D" id="1.20.1280.210">
    <property type="match status" value="1"/>
</dbReference>
<dbReference type="Pfam" id="PF11637">
    <property type="entry name" value="UvsW-1"/>
    <property type="match status" value="1"/>
</dbReference>
<dbReference type="GeneID" id="26518592"/>
<organism evidence="2 3">
    <name type="scientific">Klebsiella phage JD18</name>
    <dbReference type="NCBI Taxonomy" id="1698360"/>
    <lineage>
        <taxon>Viruses</taxon>
        <taxon>Duplodnaviria</taxon>
        <taxon>Heunggongvirae</taxon>
        <taxon>Uroviricota</taxon>
        <taxon>Caudoviricetes</taxon>
        <taxon>Pantevenvirales</taxon>
        <taxon>Straboviridae</taxon>
        <taxon>Tevenvirinae</taxon>
        <taxon>Jiaodavirus</taxon>
        <taxon>Jiaodavirus jd18</taxon>
    </lineage>
</organism>
<dbReference type="KEGG" id="vg:26518592"/>
<dbReference type="RefSeq" id="YP_009190758.1">
    <property type="nucleotide sequence ID" value="NC_028686.1"/>
</dbReference>